<evidence type="ECO:0000313" key="3">
    <source>
        <dbReference type="EMBL" id="RAK55949.1"/>
    </source>
</evidence>
<dbReference type="GO" id="GO:0005737">
    <property type="term" value="C:cytoplasm"/>
    <property type="evidence" value="ECO:0007669"/>
    <property type="project" value="TreeGrafter"/>
</dbReference>
<dbReference type="InterPro" id="IPR036291">
    <property type="entry name" value="NAD(P)-bd_dom_sf"/>
</dbReference>
<comment type="caution">
    <text evidence="3">The sequence shown here is derived from an EMBL/GenBank/DDBJ whole genome shotgun (WGS) entry which is preliminary data.</text>
</comment>
<proteinExistence type="predicted"/>
<dbReference type="InterPro" id="IPR051783">
    <property type="entry name" value="NAD(P)-dependent_oxidoreduct"/>
</dbReference>
<evidence type="ECO:0000313" key="4">
    <source>
        <dbReference type="Proteomes" id="UP000249254"/>
    </source>
</evidence>
<dbReference type="Proteomes" id="UP000249254">
    <property type="component" value="Unassembled WGS sequence"/>
</dbReference>
<dbReference type="RefSeq" id="WP_111529697.1">
    <property type="nucleotide sequence ID" value="NZ_JBHRSG010000003.1"/>
</dbReference>
<dbReference type="SUPFAM" id="SSF51735">
    <property type="entry name" value="NAD(P)-binding Rossmann-fold domains"/>
    <property type="match status" value="1"/>
</dbReference>
<dbReference type="PANTHER" id="PTHR48079">
    <property type="entry name" value="PROTEIN YEEZ"/>
    <property type="match status" value="1"/>
</dbReference>
<dbReference type="GO" id="GO:0004029">
    <property type="term" value="F:aldehyde dehydrogenase (NAD+) activity"/>
    <property type="evidence" value="ECO:0007669"/>
    <property type="project" value="TreeGrafter"/>
</dbReference>
<dbReference type="PANTHER" id="PTHR48079:SF6">
    <property type="entry name" value="NAD(P)-BINDING DOMAIN-CONTAINING PROTEIN-RELATED"/>
    <property type="match status" value="1"/>
</dbReference>
<reference evidence="4" key="1">
    <citation type="submission" date="2018-05" db="EMBL/GenBank/DDBJ databases">
        <authorList>
            <person name="Li X."/>
        </authorList>
    </citation>
    <scope>NUCLEOTIDE SEQUENCE [LARGE SCALE GENOMIC DNA]</scope>
    <source>
        <strain evidence="4">LX32</strain>
    </source>
</reference>
<keyword evidence="4" id="KW-1185">Reference proteome</keyword>
<dbReference type="CDD" id="cd05262">
    <property type="entry name" value="SDR_a7"/>
    <property type="match status" value="1"/>
</dbReference>
<dbReference type="OrthoDB" id="9787292at2"/>
<sequence length="298" mass="31305">MRIFVTGATGFIGSAVVKDLLAAGHEVLGLTRSEEGARALAAAGAQVHHGDLQDLGSLTAGAAAAEAVIHLAFNHDFTRYLDNCEDDRRAIAALAEGLARSGGPMVVTSGTGMGRSAPGEPARETDQPVSAAQVPRAASEEAADAAVAEGLNVSVMRLPQVHDTRRQGLVSPMIDIARQKGFAAYVGDGANRWTAAHVSDVAPLYRLALERAEPRARYHAVAEEGIAMRDIAGAIGRRLDLPVKSLTPEEAPGYFGWLAAFAGHDVPASAALTRERLKWTPKGPTLIEDLERLELAVA</sequence>
<evidence type="ECO:0000256" key="1">
    <source>
        <dbReference type="SAM" id="MobiDB-lite"/>
    </source>
</evidence>
<dbReference type="InterPro" id="IPR001509">
    <property type="entry name" value="Epimerase_deHydtase"/>
</dbReference>
<dbReference type="Pfam" id="PF01370">
    <property type="entry name" value="Epimerase"/>
    <property type="match status" value="1"/>
</dbReference>
<dbReference type="Gene3D" id="3.40.50.720">
    <property type="entry name" value="NAD(P)-binding Rossmann-like Domain"/>
    <property type="match status" value="1"/>
</dbReference>
<dbReference type="AlphaFoldDB" id="A0A328AN17"/>
<accession>A0A328AN17</accession>
<name>A0A328AN17_9CAUL</name>
<protein>
    <submittedName>
        <fullName evidence="3">NAD-dependent dehydratase</fullName>
    </submittedName>
</protein>
<dbReference type="EMBL" id="QFYQ01000001">
    <property type="protein sequence ID" value="RAK55949.1"/>
    <property type="molecule type" value="Genomic_DNA"/>
</dbReference>
<organism evidence="3 4">
    <name type="scientific">Phenylobacterium soli</name>
    <dbReference type="NCBI Taxonomy" id="2170551"/>
    <lineage>
        <taxon>Bacteria</taxon>
        <taxon>Pseudomonadati</taxon>
        <taxon>Pseudomonadota</taxon>
        <taxon>Alphaproteobacteria</taxon>
        <taxon>Caulobacterales</taxon>
        <taxon>Caulobacteraceae</taxon>
        <taxon>Phenylobacterium</taxon>
    </lineage>
</organism>
<feature type="region of interest" description="Disordered" evidence="1">
    <location>
        <begin position="109"/>
        <end position="131"/>
    </location>
</feature>
<evidence type="ECO:0000259" key="2">
    <source>
        <dbReference type="Pfam" id="PF01370"/>
    </source>
</evidence>
<feature type="domain" description="NAD-dependent epimerase/dehydratase" evidence="2">
    <location>
        <begin position="3"/>
        <end position="213"/>
    </location>
</feature>
<gene>
    <name evidence="3" type="ORF">DJ017_16250</name>
</gene>